<protein>
    <submittedName>
        <fullName evidence="6">LysR family transcriptional regulator</fullName>
    </submittedName>
</protein>
<keyword evidence="2" id="KW-0805">Transcription regulation</keyword>
<proteinExistence type="inferred from homology"/>
<dbReference type="EMBL" id="RBZU01000008">
    <property type="protein sequence ID" value="RKP51904.1"/>
    <property type="molecule type" value="Genomic_DNA"/>
</dbReference>
<name>A0A494XUX5_9BURK</name>
<dbReference type="OrthoDB" id="5526340at2"/>
<keyword evidence="7" id="KW-1185">Reference proteome</keyword>
<dbReference type="Gene3D" id="1.10.10.10">
    <property type="entry name" value="Winged helix-like DNA-binding domain superfamily/Winged helix DNA-binding domain"/>
    <property type="match status" value="1"/>
</dbReference>
<dbReference type="SUPFAM" id="SSF53850">
    <property type="entry name" value="Periplasmic binding protein-like II"/>
    <property type="match status" value="1"/>
</dbReference>
<dbReference type="PANTHER" id="PTHR30537">
    <property type="entry name" value="HTH-TYPE TRANSCRIPTIONAL REGULATOR"/>
    <property type="match status" value="1"/>
</dbReference>
<dbReference type="RefSeq" id="WP_121088307.1">
    <property type="nucleotide sequence ID" value="NZ_RBZU01000008.1"/>
</dbReference>
<dbReference type="InterPro" id="IPR000847">
    <property type="entry name" value="LysR_HTH_N"/>
</dbReference>
<dbReference type="InterPro" id="IPR058163">
    <property type="entry name" value="LysR-type_TF_proteobact-type"/>
</dbReference>
<dbReference type="Pfam" id="PF03466">
    <property type="entry name" value="LysR_substrate"/>
    <property type="match status" value="1"/>
</dbReference>
<sequence length="302" mass="33808">MDLIPPLAALRCFESVARLGAVTLAARELHVTHSAVSQQIRILEDTMGMPLFVREARGLRLTEEGRIYALEIRMALRDIAQATRIAQTRPQPSELIVATLPSFALHWLVPRLARFRERHPYYGVRLQTSLEVLDIREARADLGIRMGQGNWPGLGHQHLFDDELVVVASPRLNGGCLPDTPEAVVASPIIQCHDAPWTEWCRAAHVEEPAQMPVLCVADSNIALGAVLRGEGVALDRRSLVAGYLETGELVQLTSIAVPYPYAYWLCWPQRDALSVKQTHFIEWIREEVERYRTPHAAPLAV</sequence>
<evidence type="ECO:0000256" key="2">
    <source>
        <dbReference type="ARBA" id="ARBA00023015"/>
    </source>
</evidence>
<dbReference type="GO" id="GO:0003700">
    <property type="term" value="F:DNA-binding transcription factor activity"/>
    <property type="evidence" value="ECO:0007669"/>
    <property type="project" value="InterPro"/>
</dbReference>
<dbReference type="Pfam" id="PF00126">
    <property type="entry name" value="HTH_1"/>
    <property type="match status" value="1"/>
</dbReference>
<dbReference type="PRINTS" id="PR00039">
    <property type="entry name" value="HTHLYSR"/>
</dbReference>
<dbReference type="PROSITE" id="PS50931">
    <property type="entry name" value="HTH_LYSR"/>
    <property type="match status" value="1"/>
</dbReference>
<dbReference type="FunFam" id="1.10.10.10:FF:000001">
    <property type="entry name" value="LysR family transcriptional regulator"/>
    <property type="match status" value="1"/>
</dbReference>
<dbReference type="SUPFAM" id="SSF46785">
    <property type="entry name" value="Winged helix' DNA-binding domain"/>
    <property type="match status" value="1"/>
</dbReference>
<feature type="domain" description="HTH lysR-type" evidence="5">
    <location>
        <begin position="5"/>
        <end position="62"/>
    </location>
</feature>
<evidence type="ECO:0000256" key="4">
    <source>
        <dbReference type="ARBA" id="ARBA00023163"/>
    </source>
</evidence>
<dbReference type="Proteomes" id="UP000270342">
    <property type="component" value="Unassembled WGS sequence"/>
</dbReference>
<dbReference type="AlphaFoldDB" id="A0A494XUX5"/>
<keyword evidence="3" id="KW-0238">DNA-binding</keyword>
<reference evidence="6 7" key="1">
    <citation type="submission" date="2018-10" db="EMBL/GenBank/DDBJ databases">
        <title>Robbsia sp. DHC34, isolated from soil.</title>
        <authorList>
            <person name="Gao Z.-H."/>
            <person name="Qiu L.-H."/>
        </authorList>
    </citation>
    <scope>NUCLEOTIDE SEQUENCE [LARGE SCALE GENOMIC DNA]</scope>
    <source>
        <strain evidence="6 7">DHC34</strain>
    </source>
</reference>
<dbReference type="PANTHER" id="PTHR30537:SF79">
    <property type="entry name" value="TRANSCRIPTIONAL REGULATOR-RELATED"/>
    <property type="match status" value="1"/>
</dbReference>
<gene>
    <name evidence="6" type="ORF">D7S86_18340</name>
</gene>
<accession>A0A494XUX5</accession>
<keyword evidence="4" id="KW-0804">Transcription</keyword>
<comment type="caution">
    <text evidence="6">The sequence shown here is derived from an EMBL/GenBank/DDBJ whole genome shotgun (WGS) entry which is preliminary data.</text>
</comment>
<dbReference type="GO" id="GO:0043565">
    <property type="term" value="F:sequence-specific DNA binding"/>
    <property type="evidence" value="ECO:0007669"/>
    <property type="project" value="TreeGrafter"/>
</dbReference>
<organism evidence="6 7">
    <name type="scientific">Pararobbsia silviterrae</name>
    <dbReference type="NCBI Taxonomy" id="1792498"/>
    <lineage>
        <taxon>Bacteria</taxon>
        <taxon>Pseudomonadati</taxon>
        <taxon>Pseudomonadota</taxon>
        <taxon>Betaproteobacteria</taxon>
        <taxon>Burkholderiales</taxon>
        <taxon>Burkholderiaceae</taxon>
        <taxon>Pararobbsia</taxon>
    </lineage>
</organism>
<evidence type="ECO:0000259" key="5">
    <source>
        <dbReference type="PROSITE" id="PS50931"/>
    </source>
</evidence>
<dbReference type="InterPro" id="IPR036388">
    <property type="entry name" value="WH-like_DNA-bd_sf"/>
</dbReference>
<dbReference type="CDD" id="cd08432">
    <property type="entry name" value="PBP2_GcdR_TrpI_HvrB_AmpR_like"/>
    <property type="match status" value="1"/>
</dbReference>
<dbReference type="InterPro" id="IPR036390">
    <property type="entry name" value="WH_DNA-bd_sf"/>
</dbReference>
<dbReference type="GO" id="GO:0006351">
    <property type="term" value="P:DNA-templated transcription"/>
    <property type="evidence" value="ECO:0007669"/>
    <property type="project" value="TreeGrafter"/>
</dbReference>
<evidence type="ECO:0000256" key="3">
    <source>
        <dbReference type="ARBA" id="ARBA00023125"/>
    </source>
</evidence>
<evidence type="ECO:0000256" key="1">
    <source>
        <dbReference type="ARBA" id="ARBA00009437"/>
    </source>
</evidence>
<comment type="similarity">
    <text evidence="1">Belongs to the LysR transcriptional regulatory family.</text>
</comment>
<evidence type="ECO:0000313" key="6">
    <source>
        <dbReference type="EMBL" id="RKP51904.1"/>
    </source>
</evidence>
<dbReference type="InterPro" id="IPR005119">
    <property type="entry name" value="LysR_subst-bd"/>
</dbReference>
<dbReference type="Gene3D" id="3.40.190.10">
    <property type="entry name" value="Periplasmic binding protein-like II"/>
    <property type="match status" value="2"/>
</dbReference>
<evidence type="ECO:0000313" key="7">
    <source>
        <dbReference type="Proteomes" id="UP000270342"/>
    </source>
</evidence>